<dbReference type="AlphaFoldDB" id="A0A6M3XMA9"/>
<accession>A0A6M3XMA9</accession>
<evidence type="ECO:0000313" key="1">
    <source>
        <dbReference type="EMBL" id="QJH98437.1"/>
    </source>
</evidence>
<gene>
    <name evidence="1" type="ORF">TM448B01315_0007</name>
</gene>
<protein>
    <recommendedName>
        <fullName evidence="2">Capsid protein</fullName>
    </recommendedName>
</protein>
<sequence length="457" mass="49825">MATTISDVTNSTNLDGLLKKVYLPTMQRTAYDDTSFTELIRTETIPGGGNHIVHFASTQRAEGVGGIAEGGNWVTNVPIKGKQMTENVKYMNAYIALTGPVIDAANEGRKSAINVVTDTVRTNIRAYKNNFDRMLMGNQSGYCGRVSAISSGTSITVTNSSFPQAPFFADMFMPIGAIFECGTFDSAGLDSSGHNDVNAADDNDFYVSSRTSQDLDNGSSVMVLTDSAGTVYNAAGTLDVAVGDFFFRKGAYGDAGTSAVTWANNREINGVNNLISDGSSNSETGGNYTTVWGLNRTSFWYLQSYMKDFASARLDEVNLTAMMMDLKYSKQAEPNLLVCTPKMENMYFNEQKDNRRFNNLGPMDFVGGYRRMGIQLGGYQLILTSLGSCPSGTLFVLDTNDFAFVENRPMHWRLGDGGNALVQSHTGDNQFATMVHYVNFICYNPYMQGKGFSVAES</sequence>
<dbReference type="InterPro" id="IPR049718">
    <property type="entry name" value="AKO59007-like"/>
</dbReference>
<evidence type="ECO:0008006" key="2">
    <source>
        <dbReference type="Google" id="ProtNLM"/>
    </source>
</evidence>
<organism evidence="1">
    <name type="scientific">viral metagenome</name>
    <dbReference type="NCBI Taxonomy" id="1070528"/>
    <lineage>
        <taxon>unclassified sequences</taxon>
        <taxon>metagenomes</taxon>
        <taxon>organismal metagenomes</taxon>
    </lineage>
</organism>
<proteinExistence type="predicted"/>
<dbReference type="EMBL" id="MT144733">
    <property type="protein sequence ID" value="QJH98437.1"/>
    <property type="molecule type" value="Genomic_DNA"/>
</dbReference>
<reference evidence="1" key="1">
    <citation type="submission" date="2020-03" db="EMBL/GenBank/DDBJ databases">
        <title>The deep terrestrial virosphere.</title>
        <authorList>
            <person name="Holmfeldt K."/>
            <person name="Nilsson E."/>
            <person name="Simone D."/>
            <person name="Lopez-Fernandez M."/>
            <person name="Wu X."/>
            <person name="de Brujin I."/>
            <person name="Lundin D."/>
            <person name="Andersson A."/>
            <person name="Bertilsson S."/>
            <person name="Dopson M."/>
        </authorList>
    </citation>
    <scope>NUCLEOTIDE SEQUENCE</scope>
    <source>
        <strain evidence="1">TM448B01315</strain>
    </source>
</reference>
<name>A0A6M3XMA9_9ZZZZ</name>
<dbReference type="NCBIfam" id="NF033394">
    <property type="entry name" value="capsid_maj_Podo"/>
    <property type="match status" value="1"/>
</dbReference>